<dbReference type="SMR" id="D8FSW7"/>
<proteinExistence type="inferred from homology"/>
<dbReference type="EC" id="2.3.1.5" evidence="2"/>
<evidence type="ECO:0000313" key="6">
    <source>
        <dbReference type="EMBL" id="CBL43357.1"/>
    </source>
</evidence>
<evidence type="ECO:0000256" key="4">
    <source>
        <dbReference type="ARBA" id="ARBA00023315"/>
    </source>
</evidence>
<gene>
    <name evidence="6" type="primary">nat2</name>
</gene>
<comment type="catalytic activity">
    <reaction evidence="5">
        <text>an arylamine + acetyl-CoA = an N-acetylarylamine + CoA</text>
        <dbReference type="Rhea" id="RHEA:16613"/>
        <dbReference type="ChEBI" id="CHEBI:13790"/>
        <dbReference type="ChEBI" id="CHEBI:50471"/>
        <dbReference type="ChEBI" id="CHEBI:57287"/>
        <dbReference type="ChEBI" id="CHEBI:57288"/>
        <dbReference type="EC" id="2.3.1.5"/>
    </reaction>
</comment>
<dbReference type="AlphaFoldDB" id="D8FSW7"/>
<dbReference type="GO" id="GO:0004060">
    <property type="term" value="F:arylamine N-acetyltransferase activity"/>
    <property type="evidence" value="ECO:0007669"/>
    <property type="project" value="UniProtKB-EC"/>
</dbReference>
<dbReference type="HOGENOM" id="CLU_049918_4_0_1"/>
<dbReference type="SUPFAM" id="SSF54001">
    <property type="entry name" value="Cysteine proteinases"/>
    <property type="match status" value="1"/>
</dbReference>
<accession>D8FSW7</accession>
<organism evidence="6">
    <name type="scientific">Dictyostelium discoideum</name>
    <name type="common">Social amoeba</name>
    <dbReference type="NCBI Taxonomy" id="44689"/>
    <lineage>
        <taxon>Eukaryota</taxon>
        <taxon>Amoebozoa</taxon>
        <taxon>Evosea</taxon>
        <taxon>Eumycetozoa</taxon>
        <taxon>Dictyostelia</taxon>
        <taxon>Dictyosteliales</taxon>
        <taxon>Dictyosteliaceae</taxon>
        <taxon>Dictyostelium</taxon>
    </lineage>
</organism>
<dbReference type="PANTHER" id="PTHR11786">
    <property type="entry name" value="N-HYDROXYARYLAMINE O-ACETYLTRANSFERASE"/>
    <property type="match status" value="1"/>
</dbReference>
<name>D8FSW7_DICDI</name>
<dbReference type="InterPro" id="IPR053710">
    <property type="entry name" value="Arylamine_NAT_domain_sf"/>
</dbReference>
<sequence>MNPFTDYQVQFFERIKLKPRIIESLDDISEVLVACSKVFTFENLDIISNTQEALTRKVLIKQVLINKQGGLCYKANTLLYYFLLDFGLNVHQTRATCENQESHSRWNIGHGHMINILNFENKLYVMDVAFGCNLSLRPVPITDDGSEVIESCIGLYRVIKRENIVAGVYHYTHILEHRKPDTYLIESAKNWVIGYAFDPLLICKNDGDDDDDDNNNNNNTHQTQIQQLVIDDPNKDFCVKPLATKLINNTDNNNNNNSIATLTLNSFTLTNCKTGEKIKTNFDNDNLFEQFNQHLISIFNLPPLKIIPQIFLNQTSNFPINNLNS</sequence>
<evidence type="ECO:0000256" key="2">
    <source>
        <dbReference type="ARBA" id="ARBA00012701"/>
    </source>
</evidence>
<evidence type="ECO:0000256" key="5">
    <source>
        <dbReference type="ARBA" id="ARBA00052838"/>
    </source>
</evidence>
<keyword evidence="3 6" id="KW-0808">Transferase</keyword>
<evidence type="ECO:0000256" key="3">
    <source>
        <dbReference type="ARBA" id="ARBA00022679"/>
    </source>
</evidence>
<protein>
    <recommendedName>
        <fullName evidence="2">arylamine N-acetyltransferase</fullName>
        <ecNumber evidence="2">2.3.1.5</ecNumber>
    </recommendedName>
</protein>
<reference evidence="6" key="1">
    <citation type="journal article" date="2010" name="FEBS Lett.">
        <title>Comparative genomic and phylogenetic investigation of the xenobiotic metabolizing arylamine N-acetyltransferase enzyme family.</title>
        <authorList>
            <person name="Glenn A.E."/>
            <person name="Karagianni E.P."/>
            <person name="Ulndreaj A."/>
            <person name="Boukouvala S."/>
        </authorList>
    </citation>
    <scope>NUCLEOTIDE SEQUENCE</scope>
    <source>
        <strain evidence="6">AX4</strain>
    </source>
</reference>
<dbReference type="PANTHER" id="PTHR11786:SF9">
    <property type="entry name" value="ARYLAMINE N-ACETYLTRANSFERASE 1-RELATED"/>
    <property type="match status" value="1"/>
</dbReference>
<dbReference type="VEuPathDB" id="AmoebaDB:DDB_G0288503"/>
<dbReference type="EMBL" id="BN001451">
    <property type="protein sequence ID" value="CBL43357.1"/>
    <property type="molecule type" value="Genomic_DNA"/>
</dbReference>
<dbReference type="Pfam" id="PF00797">
    <property type="entry name" value="Acetyltransf_2"/>
    <property type="match status" value="1"/>
</dbReference>
<comment type="similarity">
    <text evidence="1">Belongs to the arylamine N-acetyltransferase family.</text>
</comment>
<dbReference type="InterPro" id="IPR038765">
    <property type="entry name" value="Papain-like_cys_pep_sf"/>
</dbReference>
<evidence type="ECO:0000256" key="1">
    <source>
        <dbReference type="ARBA" id="ARBA00006547"/>
    </source>
</evidence>
<dbReference type="InterPro" id="IPR001447">
    <property type="entry name" value="Arylamine_N-AcTrfase"/>
</dbReference>
<dbReference type="FunFam" id="3.30.2140.20:FF:000002">
    <property type="entry name" value="Arylamine N-acetyltransferase"/>
    <property type="match status" value="1"/>
</dbReference>
<keyword evidence="4" id="KW-0012">Acyltransferase</keyword>
<dbReference type="PhylomeDB" id="D8FSW7"/>
<dbReference type="Gene3D" id="3.30.2140.20">
    <property type="match status" value="1"/>
</dbReference>